<proteinExistence type="predicted"/>
<keyword evidence="4" id="KW-1185">Reference proteome</keyword>
<gene>
    <name evidence="2" type="ORF">ZHAS_00012795</name>
</gene>
<organism evidence="2">
    <name type="scientific">Anopheles sinensis</name>
    <name type="common">Mosquito</name>
    <dbReference type="NCBI Taxonomy" id="74873"/>
    <lineage>
        <taxon>Eukaryota</taxon>
        <taxon>Metazoa</taxon>
        <taxon>Ecdysozoa</taxon>
        <taxon>Arthropoda</taxon>
        <taxon>Hexapoda</taxon>
        <taxon>Insecta</taxon>
        <taxon>Pterygota</taxon>
        <taxon>Neoptera</taxon>
        <taxon>Endopterygota</taxon>
        <taxon>Diptera</taxon>
        <taxon>Nematocera</taxon>
        <taxon>Culicoidea</taxon>
        <taxon>Culicidae</taxon>
        <taxon>Anophelinae</taxon>
        <taxon>Anopheles</taxon>
    </lineage>
</organism>
<reference evidence="3" key="2">
    <citation type="submission" date="2020-05" db="UniProtKB">
        <authorList>
            <consortium name="EnsemblMetazoa"/>
        </authorList>
    </citation>
    <scope>IDENTIFICATION</scope>
</reference>
<evidence type="ECO:0000313" key="2">
    <source>
        <dbReference type="EMBL" id="KFB44885.1"/>
    </source>
</evidence>
<dbReference type="EMBL" id="KE525295">
    <property type="protein sequence ID" value="KFB44885.1"/>
    <property type="molecule type" value="Genomic_DNA"/>
</dbReference>
<dbReference type="VEuPathDB" id="VectorBase:ASIC012795"/>
<feature type="region of interest" description="Disordered" evidence="1">
    <location>
        <begin position="123"/>
        <end position="161"/>
    </location>
</feature>
<evidence type="ECO:0000313" key="3">
    <source>
        <dbReference type="EnsemblMetazoa" id="ASIC012795-PA"/>
    </source>
</evidence>
<dbReference type="Proteomes" id="UP000030765">
    <property type="component" value="Unassembled WGS sequence"/>
</dbReference>
<evidence type="ECO:0000256" key="1">
    <source>
        <dbReference type="SAM" id="MobiDB-lite"/>
    </source>
</evidence>
<reference evidence="2 4" key="1">
    <citation type="journal article" date="2014" name="BMC Genomics">
        <title>Genome sequence of Anopheles sinensis provides insight into genetics basis of mosquito competence for malaria parasites.</title>
        <authorList>
            <person name="Zhou D."/>
            <person name="Zhang D."/>
            <person name="Ding G."/>
            <person name="Shi L."/>
            <person name="Hou Q."/>
            <person name="Ye Y."/>
            <person name="Xu Y."/>
            <person name="Zhou H."/>
            <person name="Xiong C."/>
            <person name="Li S."/>
            <person name="Yu J."/>
            <person name="Hong S."/>
            <person name="Yu X."/>
            <person name="Zou P."/>
            <person name="Chen C."/>
            <person name="Chang X."/>
            <person name="Wang W."/>
            <person name="Lv Y."/>
            <person name="Sun Y."/>
            <person name="Ma L."/>
            <person name="Shen B."/>
            <person name="Zhu C."/>
        </authorList>
    </citation>
    <scope>NUCLEOTIDE SEQUENCE [LARGE SCALE GENOMIC DNA]</scope>
</reference>
<sequence length="161" mass="17728">MLLGGCSTECSLANYSGYSGADDGKPRLRPISSACHLTWRVEQVSDYGSNPKPSPAWLPSPAIIPCLNGSGRGREIQFKCQDGQRVGDGPHRVRPAGGSHYAEVIVRAPLIVDPSIQEGIPIQRKTKRKQIPRQSRPQRKRLAEDASARQPKWYDDAVRVT</sequence>
<dbReference type="AlphaFoldDB" id="A0A084W3U1"/>
<feature type="compositionally biased region" description="Basic residues" evidence="1">
    <location>
        <begin position="124"/>
        <end position="140"/>
    </location>
</feature>
<name>A0A084W3U1_ANOSI</name>
<dbReference type="EnsemblMetazoa" id="ASIC012795-RA">
    <property type="protein sequence ID" value="ASIC012795-PA"/>
    <property type="gene ID" value="ASIC012795"/>
</dbReference>
<evidence type="ECO:0000313" key="4">
    <source>
        <dbReference type="Proteomes" id="UP000030765"/>
    </source>
</evidence>
<feature type="compositionally biased region" description="Basic and acidic residues" evidence="1">
    <location>
        <begin position="141"/>
        <end position="161"/>
    </location>
</feature>
<accession>A0A084W3U1</accession>
<dbReference type="EMBL" id="ATLV01020143">
    <property type="status" value="NOT_ANNOTATED_CDS"/>
    <property type="molecule type" value="Genomic_DNA"/>
</dbReference>
<protein>
    <submittedName>
        <fullName evidence="2 3">Uncharacterized protein</fullName>
    </submittedName>
</protein>